<evidence type="ECO:0000313" key="3">
    <source>
        <dbReference type="Proteomes" id="UP001148018"/>
    </source>
</evidence>
<sequence length="80" mass="8687">MGHDERHLCMVRRKSTWVMLEMQIAMHKEGSQLLESLEILSGRARRSDEEEAGIELGESAGSSAGGESAVGDVTRGAVCR</sequence>
<dbReference type="AlphaFoldDB" id="A0A9Q0I3Y0"/>
<protein>
    <submittedName>
        <fullName evidence="2">Uncharacterized protein</fullName>
    </submittedName>
</protein>
<keyword evidence="3" id="KW-1185">Reference proteome</keyword>
<gene>
    <name evidence="2" type="ORF">NHX12_014564</name>
</gene>
<name>A0A9Q0I3Y0_9TELE</name>
<accession>A0A9Q0I3Y0</accession>
<proteinExistence type="predicted"/>
<reference evidence="2" key="1">
    <citation type="submission" date="2022-07" db="EMBL/GenBank/DDBJ databases">
        <title>Chromosome-level genome of Muraenolepis orangiensis.</title>
        <authorList>
            <person name="Kim J."/>
        </authorList>
    </citation>
    <scope>NUCLEOTIDE SEQUENCE</scope>
    <source>
        <strain evidence="2">KU_S4_2022</strain>
        <tissue evidence="2">Muscle</tissue>
    </source>
</reference>
<dbReference type="EMBL" id="JANIIK010000119">
    <property type="protein sequence ID" value="KAJ3584068.1"/>
    <property type="molecule type" value="Genomic_DNA"/>
</dbReference>
<dbReference type="Proteomes" id="UP001148018">
    <property type="component" value="Unassembled WGS sequence"/>
</dbReference>
<feature type="compositionally biased region" description="Low complexity" evidence="1">
    <location>
        <begin position="54"/>
        <end position="71"/>
    </location>
</feature>
<evidence type="ECO:0000313" key="2">
    <source>
        <dbReference type="EMBL" id="KAJ3584068.1"/>
    </source>
</evidence>
<feature type="region of interest" description="Disordered" evidence="1">
    <location>
        <begin position="48"/>
        <end position="80"/>
    </location>
</feature>
<comment type="caution">
    <text evidence="2">The sequence shown here is derived from an EMBL/GenBank/DDBJ whole genome shotgun (WGS) entry which is preliminary data.</text>
</comment>
<organism evidence="2 3">
    <name type="scientific">Muraenolepis orangiensis</name>
    <name type="common">Patagonian moray cod</name>
    <dbReference type="NCBI Taxonomy" id="630683"/>
    <lineage>
        <taxon>Eukaryota</taxon>
        <taxon>Metazoa</taxon>
        <taxon>Chordata</taxon>
        <taxon>Craniata</taxon>
        <taxon>Vertebrata</taxon>
        <taxon>Euteleostomi</taxon>
        <taxon>Actinopterygii</taxon>
        <taxon>Neopterygii</taxon>
        <taxon>Teleostei</taxon>
        <taxon>Neoteleostei</taxon>
        <taxon>Acanthomorphata</taxon>
        <taxon>Zeiogadaria</taxon>
        <taxon>Gadariae</taxon>
        <taxon>Gadiformes</taxon>
        <taxon>Muraenolepidoidei</taxon>
        <taxon>Muraenolepididae</taxon>
        <taxon>Muraenolepis</taxon>
    </lineage>
</organism>
<evidence type="ECO:0000256" key="1">
    <source>
        <dbReference type="SAM" id="MobiDB-lite"/>
    </source>
</evidence>